<dbReference type="EMBL" id="ML992505">
    <property type="protein sequence ID" value="KAF2224594.1"/>
    <property type="molecule type" value="Genomic_DNA"/>
</dbReference>
<accession>A0A6A6GFU1</accession>
<keyword evidence="1" id="KW-0812">Transmembrane</keyword>
<evidence type="ECO:0000256" key="1">
    <source>
        <dbReference type="SAM" id="Phobius"/>
    </source>
</evidence>
<gene>
    <name evidence="2" type="ORF">BDZ85DRAFT_261235</name>
</gene>
<dbReference type="Proteomes" id="UP000799538">
    <property type="component" value="Unassembled WGS sequence"/>
</dbReference>
<dbReference type="AlphaFoldDB" id="A0A6A6GFU1"/>
<evidence type="ECO:0000313" key="2">
    <source>
        <dbReference type="EMBL" id="KAF2224594.1"/>
    </source>
</evidence>
<name>A0A6A6GFU1_9PEZI</name>
<reference evidence="3" key="1">
    <citation type="journal article" date="2020" name="Stud. Mycol.">
        <title>101 Dothideomycetes genomes: A test case for predicting lifestyles and emergence of pathogens.</title>
        <authorList>
            <person name="Haridas S."/>
            <person name="Albert R."/>
            <person name="Binder M."/>
            <person name="Bloem J."/>
            <person name="LaButti K."/>
            <person name="Salamov A."/>
            <person name="Andreopoulos B."/>
            <person name="Baker S."/>
            <person name="Barry K."/>
            <person name="Bills G."/>
            <person name="Bluhm B."/>
            <person name="Cannon C."/>
            <person name="Castanera R."/>
            <person name="Culley D."/>
            <person name="Daum C."/>
            <person name="Ezra D."/>
            <person name="Gonzalez J."/>
            <person name="Henrissat B."/>
            <person name="Kuo A."/>
            <person name="Liang C."/>
            <person name="Lipzen A."/>
            <person name="Lutzoni F."/>
            <person name="Magnuson J."/>
            <person name="Mondo S."/>
            <person name="Nolan M."/>
            <person name="Ohm R."/>
            <person name="Pangilinan J."/>
            <person name="Park H.-J."/>
            <person name="Ramirez L."/>
            <person name="Alfaro M."/>
            <person name="Sun H."/>
            <person name="Tritt A."/>
            <person name="Yoshinaga Y."/>
            <person name="Zwiers L.-H."/>
            <person name="Turgeon B."/>
            <person name="Goodwin S."/>
            <person name="Spatafora J."/>
            <person name="Crous P."/>
            <person name="Grigoriev I."/>
        </authorList>
    </citation>
    <scope>NUCLEOTIDE SEQUENCE [LARGE SCALE GENOMIC DNA]</scope>
    <source>
        <strain evidence="3">CECT 20119</strain>
    </source>
</reference>
<feature type="transmembrane region" description="Helical" evidence="1">
    <location>
        <begin position="21"/>
        <end position="39"/>
    </location>
</feature>
<protein>
    <submittedName>
        <fullName evidence="2">Uncharacterized protein</fullName>
    </submittedName>
</protein>
<organism evidence="2 3">
    <name type="scientific">Elsinoe ampelina</name>
    <dbReference type="NCBI Taxonomy" id="302913"/>
    <lineage>
        <taxon>Eukaryota</taxon>
        <taxon>Fungi</taxon>
        <taxon>Dikarya</taxon>
        <taxon>Ascomycota</taxon>
        <taxon>Pezizomycotina</taxon>
        <taxon>Dothideomycetes</taxon>
        <taxon>Dothideomycetidae</taxon>
        <taxon>Myriangiales</taxon>
        <taxon>Elsinoaceae</taxon>
        <taxon>Elsinoe</taxon>
    </lineage>
</organism>
<proteinExistence type="predicted"/>
<evidence type="ECO:0000313" key="3">
    <source>
        <dbReference type="Proteomes" id="UP000799538"/>
    </source>
</evidence>
<keyword evidence="1" id="KW-1133">Transmembrane helix</keyword>
<keyword evidence="3" id="KW-1185">Reference proteome</keyword>
<sequence length="57" mass="6318">MLLTPGRRAKRIAVYASRQCVLRRASIHLLALIYVHWRAMGLKSTASRLTVGLGQGV</sequence>
<keyword evidence="1" id="KW-0472">Membrane</keyword>